<feature type="chain" id="PRO_5025525944" description="Glycoside hydrolase" evidence="1">
    <location>
        <begin position="31"/>
        <end position="246"/>
    </location>
</feature>
<dbReference type="VEuPathDB" id="FungiDB:PPTG_00140"/>
<gene>
    <name evidence="2" type="ORF">L914_00153</name>
</gene>
<evidence type="ECO:0008006" key="3">
    <source>
        <dbReference type="Google" id="ProtNLM"/>
    </source>
</evidence>
<dbReference type="Pfam" id="PF01341">
    <property type="entry name" value="Glyco_hydro_6"/>
    <property type="match status" value="1"/>
</dbReference>
<protein>
    <recommendedName>
        <fullName evidence="3">Glycoside hydrolase</fullName>
    </recommendedName>
</protein>
<dbReference type="Proteomes" id="UP000054532">
    <property type="component" value="Unassembled WGS sequence"/>
</dbReference>
<feature type="non-terminal residue" evidence="2">
    <location>
        <position position="246"/>
    </location>
</feature>
<dbReference type="Gene3D" id="3.20.20.40">
    <property type="entry name" value="1, 4-beta cellobiohydrolase"/>
    <property type="match status" value="1"/>
</dbReference>
<dbReference type="SUPFAM" id="SSF51989">
    <property type="entry name" value="Glycosyl hydrolases family 6, cellulases"/>
    <property type="match status" value="1"/>
</dbReference>
<name>W2PAF2_PHYNI</name>
<evidence type="ECO:0000313" key="2">
    <source>
        <dbReference type="EMBL" id="ETM56954.1"/>
    </source>
</evidence>
<sequence>MHSILHSRTVATAVSCMALALSSSIGLTSAEELCSIPPYSYTGAKSDHPELTSAIETLENYAIASWFTDRQGTDERSTMLSNMLNQCSEDTRLSIVVYGIPNKDCAAGLSSEGSVKSTDDYKAFLQELTGAIGDRKVLYVVEPDALGLLAEEGGCGASAGYLDNLKVAVEALSSNPNAELYIDIGYWMLAYPDSASKVATAMKEIVTSGRVKGVTINTSNYRSTDECTTYCTNFQTAMGKSDMSCV</sequence>
<dbReference type="PRINTS" id="PR00733">
    <property type="entry name" value="GLHYDRLASE6"/>
</dbReference>
<accession>W2PAF2</accession>
<dbReference type="InterPro" id="IPR016288">
    <property type="entry name" value="Beta_cellobiohydrolase"/>
</dbReference>
<dbReference type="PANTHER" id="PTHR34876:SF4">
    <property type="entry name" value="1,4-BETA-D-GLUCAN CELLOBIOHYDROLASE C-RELATED"/>
    <property type="match status" value="1"/>
</dbReference>
<dbReference type="GO" id="GO:0004553">
    <property type="term" value="F:hydrolase activity, hydrolyzing O-glycosyl compounds"/>
    <property type="evidence" value="ECO:0007669"/>
    <property type="project" value="InterPro"/>
</dbReference>
<evidence type="ECO:0000256" key="1">
    <source>
        <dbReference type="SAM" id="SignalP"/>
    </source>
</evidence>
<keyword evidence="1" id="KW-0732">Signal</keyword>
<organism evidence="2">
    <name type="scientific">Phytophthora nicotianae</name>
    <name type="common">Potato buckeye rot agent</name>
    <name type="synonym">Phytophthora parasitica</name>
    <dbReference type="NCBI Taxonomy" id="4792"/>
    <lineage>
        <taxon>Eukaryota</taxon>
        <taxon>Sar</taxon>
        <taxon>Stramenopiles</taxon>
        <taxon>Oomycota</taxon>
        <taxon>Peronosporomycetes</taxon>
        <taxon>Peronosporales</taxon>
        <taxon>Peronosporaceae</taxon>
        <taxon>Phytophthora</taxon>
    </lineage>
</organism>
<dbReference type="PANTHER" id="PTHR34876">
    <property type="match status" value="1"/>
</dbReference>
<feature type="signal peptide" evidence="1">
    <location>
        <begin position="1"/>
        <end position="30"/>
    </location>
</feature>
<proteinExistence type="predicted"/>
<dbReference type="EMBL" id="KI690360">
    <property type="protein sequence ID" value="ETM56954.1"/>
    <property type="molecule type" value="Genomic_DNA"/>
</dbReference>
<dbReference type="InterPro" id="IPR036434">
    <property type="entry name" value="Beta_cellobiohydrolase_sf"/>
</dbReference>
<dbReference type="AlphaFoldDB" id="W2PAF2"/>
<dbReference type="GO" id="GO:0030245">
    <property type="term" value="P:cellulose catabolic process"/>
    <property type="evidence" value="ECO:0007669"/>
    <property type="project" value="InterPro"/>
</dbReference>
<reference evidence="2" key="1">
    <citation type="submission" date="2013-11" db="EMBL/GenBank/DDBJ databases">
        <title>The Genome Sequence of Phytophthora parasitica IAC_01/95.</title>
        <authorList>
            <consortium name="The Broad Institute Genomics Platform"/>
            <person name="Russ C."/>
            <person name="Tyler B."/>
            <person name="Panabieres F."/>
            <person name="Shan W."/>
            <person name="Tripathy S."/>
            <person name="Grunwald N."/>
            <person name="Machado M."/>
            <person name="Johnson C.S."/>
            <person name="Arredondo F."/>
            <person name="Hong C."/>
            <person name="Coffey M."/>
            <person name="Young S.K."/>
            <person name="Zeng Q."/>
            <person name="Gargeya S."/>
            <person name="Fitzgerald M."/>
            <person name="Abouelleil A."/>
            <person name="Alvarado L."/>
            <person name="Chapman S.B."/>
            <person name="Gainer-Dewar J."/>
            <person name="Goldberg J."/>
            <person name="Griggs A."/>
            <person name="Gujja S."/>
            <person name="Hansen M."/>
            <person name="Howarth C."/>
            <person name="Imamovic A."/>
            <person name="Ireland A."/>
            <person name="Larimer J."/>
            <person name="McCowan C."/>
            <person name="Murphy C."/>
            <person name="Pearson M."/>
            <person name="Poon T.W."/>
            <person name="Priest M."/>
            <person name="Roberts A."/>
            <person name="Saif S."/>
            <person name="Shea T."/>
            <person name="Sykes S."/>
            <person name="Wortman J."/>
            <person name="Nusbaum C."/>
            <person name="Birren B."/>
        </authorList>
    </citation>
    <scope>NUCLEOTIDE SEQUENCE [LARGE SCALE GENOMIC DNA]</scope>
    <source>
        <strain evidence="2">IAC_01/95</strain>
    </source>
</reference>